<feature type="chain" id="PRO_5046491232" description="Por secretion system C-terminal sorting domain-containing protein" evidence="2">
    <location>
        <begin position="23"/>
        <end position="964"/>
    </location>
</feature>
<sequence length="964" mass="109443">MKKYCFLLAISFLISAYTNLRAQKINLPIEVFGLPENIAVANTELEGLSLKRALAEIRFTIDQSMYDRIRNTNNLYLQINNASYDEKVSISVNHTTFTSLHKNNTSIYPQELARGGMVHGGYNTIRLHFTSTDLKVGQNSIRFRMKISDGISNGYRIIDLDLVDSGGARILKNSEYYLPANQVSEASRVYGASYFNEDDPLTWTNPYTESGISISQSALLDSIYKGKSLWYYGRGGDFVSETAGEDLWSNYLTSGNNGFWYGYDLGNSRKIKAKCTDCHTHDGRDLEIFSYSNKAIVERSKFHRLTEEEGKLIAAYIRSLSDADGNKNNIHRYGRPWNPPYQPGTELKDKPINEWSAGAGLEAVLGNDSDMAPYLFGKSSGFTQADMDAFFDADKSPETYTLPLPIQFPDWKHWLPMIHPMDAYTKNNFYQTTYDDRTPFVSIVKSYLNPQKGYEVFRELLESYATNSTAVTKNINLSSLSQDQINELMQGHVRHRVHYRFFQAQVLNSDNENMSGHWRTRTGDGLNSIADHVPQVFAATSMARLMAVKNFEFMNEFSLQNQAANYLNPEDNPSDHQWFVPDYDSKHVFEIPPHLTGCLDEGGCQNFMGQPRETGQYESTAWYQLQMILTPGYGVNYGNGPVDFNYQPEFILSSSKSSGINQPLRYFHTINNMYQVKTWSGDTNPNDARGFRIRVMGPWYFFGKEADAGASQLAGHAPLEFVKSVNEIEGGMLPLILNAQLKQFLKEINKPRNRLYIVDNSDFSSSNENWWRYDNMESIPGGPASRIKGGNGSQNLDSWSKTEIFDVTKAISTEEPMYADHIYWALKSGEELGADCGLLNEVKDWAKRAWPNINKLIIKHQNNILGEETISWDTVLSCNILSTDEVAHKIVGMYPNPVTNRLYLDGFNQGNNKYFIYNILGQQFLSGTISEDLYTIDVSLLNAGPYFIKIKNKTDSNVFKFIKQ</sequence>
<name>A0ABN1IXE1_9FLAO</name>
<accession>A0ABN1IXE1</accession>
<reference evidence="5 6" key="1">
    <citation type="journal article" date="2019" name="Int. J. Syst. Evol. Microbiol.">
        <title>The Global Catalogue of Microorganisms (GCM) 10K type strain sequencing project: providing services to taxonomists for standard genome sequencing and annotation.</title>
        <authorList>
            <consortium name="The Broad Institute Genomics Platform"/>
            <consortium name="The Broad Institute Genome Sequencing Center for Infectious Disease"/>
            <person name="Wu L."/>
            <person name="Ma J."/>
        </authorList>
    </citation>
    <scope>NUCLEOTIDE SEQUENCE [LARGE SCALE GENOMIC DNA]</scope>
    <source>
        <strain evidence="5 6">JCM 15974</strain>
    </source>
</reference>
<dbReference type="Pfam" id="PF18962">
    <property type="entry name" value="Por_Secre_tail"/>
    <property type="match status" value="1"/>
</dbReference>
<evidence type="ECO:0000259" key="4">
    <source>
        <dbReference type="Pfam" id="PF18962"/>
    </source>
</evidence>
<protein>
    <recommendedName>
        <fullName evidence="7">Por secretion system C-terminal sorting domain-containing protein</fullName>
    </recommendedName>
</protein>
<gene>
    <name evidence="5" type="ORF">GCM10009430_26400</name>
</gene>
<keyword evidence="1 2" id="KW-0732">Signal</keyword>
<proteinExistence type="predicted"/>
<dbReference type="EMBL" id="BAAAGE010000002">
    <property type="protein sequence ID" value="GAA0723203.1"/>
    <property type="molecule type" value="Genomic_DNA"/>
</dbReference>
<evidence type="ECO:0000313" key="5">
    <source>
        <dbReference type="EMBL" id="GAA0723203.1"/>
    </source>
</evidence>
<evidence type="ECO:0000256" key="1">
    <source>
        <dbReference type="ARBA" id="ARBA00022729"/>
    </source>
</evidence>
<evidence type="ECO:0000313" key="6">
    <source>
        <dbReference type="Proteomes" id="UP001501758"/>
    </source>
</evidence>
<dbReference type="NCBIfam" id="TIGR04183">
    <property type="entry name" value="Por_Secre_tail"/>
    <property type="match status" value="1"/>
</dbReference>
<dbReference type="InterPro" id="IPR029411">
    <property type="entry name" value="RG-lyase_III"/>
</dbReference>
<dbReference type="Pfam" id="PF14683">
    <property type="entry name" value="CBM-like"/>
    <property type="match status" value="1"/>
</dbReference>
<feature type="signal peptide" evidence="2">
    <location>
        <begin position="1"/>
        <end position="22"/>
    </location>
</feature>
<evidence type="ECO:0000256" key="2">
    <source>
        <dbReference type="SAM" id="SignalP"/>
    </source>
</evidence>
<dbReference type="RefSeq" id="WP_343912761.1">
    <property type="nucleotide sequence ID" value="NZ_BAAAGE010000002.1"/>
</dbReference>
<comment type="caution">
    <text evidence="5">The sequence shown here is derived from an EMBL/GenBank/DDBJ whole genome shotgun (WGS) entry which is preliminary data.</text>
</comment>
<keyword evidence="6" id="KW-1185">Reference proteome</keyword>
<dbReference type="InterPro" id="IPR026444">
    <property type="entry name" value="Secre_tail"/>
</dbReference>
<dbReference type="Proteomes" id="UP001501758">
    <property type="component" value="Unassembled WGS sequence"/>
</dbReference>
<feature type="domain" description="Secretion system C-terminal sorting" evidence="4">
    <location>
        <begin position="893"/>
        <end position="962"/>
    </location>
</feature>
<organism evidence="5 6">
    <name type="scientific">Aquimarina litoralis</name>
    <dbReference type="NCBI Taxonomy" id="584605"/>
    <lineage>
        <taxon>Bacteria</taxon>
        <taxon>Pseudomonadati</taxon>
        <taxon>Bacteroidota</taxon>
        <taxon>Flavobacteriia</taxon>
        <taxon>Flavobacteriales</taxon>
        <taxon>Flavobacteriaceae</taxon>
        <taxon>Aquimarina</taxon>
    </lineage>
</organism>
<evidence type="ECO:0000259" key="3">
    <source>
        <dbReference type="Pfam" id="PF14683"/>
    </source>
</evidence>
<evidence type="ECO:0008006" key="7">
    <source>
        <dbReference type="Google" id="ProtNLM"/>
    </source>
</evidence>
<feature type="domain" description="Rhamnogalacturonan lyase" evidence="3">
    <location>
        <begin position="55"/>
        <end position="146"/>
    </location>
</feature>